<proteinExistence type="predicted"/>
<evidence type="ECO:0000256" key="1">
    <source>
        <dbReference type="SAM" id="MobiDB-lite"/>
    </source>
</evidence>
<evidence type="ECO:0000313" key="3">
    <source>
        <dbReference type="Proteomes" id="UP000236291"/>
    </source>
</evidence>
<organism evidence="2 3">
    <name type="scientific">Trifolium pratense</name>
    <name type="common">Red clover</name>
    <dbReference type="NCBI Taxonomy" id="57577"/>
    <lineage>
        <taxon>Eukaryota</taxon>
        <taxon>Viridiplantae</taxon>
        <taxon>Streptophyta</taxon>
        <taxon>Embryophyta</taxon>
        <taxon>Tracheophyta</taxon>
        <taxon>Spermatophyta</taxon>
        <taxon>Magnoliopsida</taxon>
        <taxon>eudicotyledons</taxon>
        <taxon>Gunneridae</taxon>
        <taxon>Pentapetalae</taxon>
        <taxon>rosids</taxon>
        <taxon>fabids</taxon>
        <taxon>Fabales</taxon>
        <taxon>Fabaceae</taxon>
        <taxon>Papilionoideae</taxon>
        <taxon>50 kb inversion clade</taxon>
        <taxon>NPAAA clade</taxon>
        <taxon>Hologalegina</taxon>
        <taxon>IRL clade</taxon>
        <taxon>Trifolieae</taxon>
        <taxon>Trifolium</taxon>
    </lineage>
</organism>
<sequence length="44" mass="5284">MEKMKPDRREERRLPEVDREYPAVNGGGGGGYRRRWQKIFEFVS</sequence>
<dbReference type="AlphaFoldDB" id="A0A2K3NS94"/>
<evidence type="ECO:0000313" key="2">
    <source>
        <dbReference type="EMBL" id="PNY05900.1"/>
    </source>
</evidence>
<protein>
    <submittedName>
        <fullName evidence="2">Uncharacterized protein</fullName>
    </submittedName>
</protein>
<reference evidence="2 3" key="2">
    <citation type="journal article" date="2017" name="Front. Plant Sci.">
        <title>Gene Classification and Mining of Molecular Markers Useful in Red Clover (Trifolium pratense) Breeding.</title>
        <authorList>
            <person name="Istvanek J."/>
            <person name="Dluhosova J."/>
            <person name="Dluhos P."/>
            <person name="Patkova L."/>
            <person name="Nedelnik J."/>
            <person name="Repkova J."/>
        </authorList>
    </citation>
    <scope>NUCLEOTIDE SEQUENCE [LARGE SCALE GENOMIC DNA]</scope>
    <source>
        <strain evidence="3">cv. Tatra</strain>
        <tissue evidence="2">Young leaves</tissue>
    </source>
</reference>
<dbReference type="Proteomes" id="UP000236291">
    <property type="component" value="Unassembled WGS sequence"/>
</dbReference>
<gene>
    <name evidence="2" type="ORF">L195_g002359</name>
</gene>
<comment type="caution">
    <text evidence="2">The sequence shown here is derived from an EMBL/GenBank/DDBJ whole genome shotgun (WGS) entry which is preliminary data.</text>
</comment>
<dbReference type="EMBL" id="ASHM01001032">
    <property type="protein sequence ID" value="PNY05900.1"/>
    <property type="molecule type" value="Genomic_DNA"/>
</dbReference>
<reference evidence="2 3" key="1">
    <citation type="journal article" date="2014" name="Am. J. Bot.">
        <title>Genome assembly and annotation for red clover (Trifolium pratense; Fabaceae).</title>
        <authorList>
            <person name="Istvanek J."/>
            <person name="Jaros M."/>
            <person name="Krenek A."/>
            <person name="Repkova J."/>
        </authorList>
    </citation>
    <scope>NUCLEOTIDE SEQUENCE [LARGE SCALE GENOMIC DNA]</scope>
    <source>
        <strain evidence="3">cv. Tatra</strain>
        <tissue evidence="2">Young leaves</tissue>
    </source>
</reference>
<accession>A0A2K3NS94</accession>
<name>A0A2K3NS94_TRIPR</name>
<feature type="compositionally biased region" description="Basic and acidic residues" evidence="1">
    <location>
        <begin position="1"/>
        <end position="21"/>
    </location>
</feature>
<feature type="region of interest" description="Disordered" evidence="1">
    <location>
        <begin position="1"/>
        <end position="28"/>
    </location>
</feature>